<dbReference type="PROSITE" id="PS50850">
    <property type="entry name" value="MFS"/>
    <property type="match status" value="1"/>
</dbReference>
<feature type="transmembrane region" description="Helical" evidence="5">
    <location>
        <begin position="203"/>
        <end position="223"/>
    </location>
</feature>
<dbReference type="GO" id="GO:0005886">
    <property type="term" value="C:plasma membrane"/>
    <property type="evidence" value="ECO:0007669"/>
    <property type="project" value="UniProtKB-SubCell"/>
</dbReference>
<feature type="transmembrane region" description="Helical" evidence="5">
    <location>
        <begin position="391"/>
        <end position="414"/>
    </location>
</feature>
<dbReference type="InterPro" id="IPR050382">
    <property type="entry name" value="MFS_Na/Anion_cotransporter"/>
</dbReference>
<dbReference type="InterPro" id="IPR020846">
    <property type="entry name" value="MFS_dom"/>
</dbReference>
<evidence type="ECO:0000256" key="3">
    <source>
        <dbReference type="ARBA" id="ARBA00022989"/>
    </source>
</evidence>
<feature type="transmembrane region" description="Helical" evidence="5">
    <location>
        <begin position="82"/>
        <end position="106"/>
    </location>
</feature>
<feature type="transmembrane region" description="Helical" evidence="5">
    <location>
        <begin position="118"/>
        <end position="138"/>
    </location>
</feature>
<dbReference type="InterPro" id="IPR036259">
    <property type="entry name" value="MFS_trans_sf"/>
</dbReference>
<evidence type="ECO:0000256" key="4">
    <source>
        <dbReference type="ARBA" id="ARBA00023136"/>
    </source>
</evidence>
<keyword evidence="3 5" id="KW-1133">Transmembrane helix</keyword>
<dbReference type="Proteomes" id="UP000035722">
    <property type="component" value="Unassembled WGS sequence"/>
</dbReference>
<evidence type="ECO:0000256" key="2">
    <source>
        <dbReference type="ARBA" id="ARBA00022692"/>
    </source>
</evidence>
<evidence type="ECO:0000259" key="6">
    <source>
        <dbReference type="PROSITE" id="PS50850"/>
    </source>
</evidence>
<feature type="transmembrane region" description="Helical" evidence="5">
    <location>
        <begin position="426"/>
        <end position="446"/>
    </location>
</feature>
<evidence type="ECO:0000313" key="8">
    <source>
        <dbReference type="Proteomes" id="UP000035722"/>
    </source>
</evidence>
<evidence type="ECO:0000256" key="5">
    <source>
        <dbReference type="SAM" id="Phobius"/>
    </source>
</evidence>
<dbReference type="EMBL" id="CAQI01000042">
    <property type="protein sequence ID" value="CCQ46175.1"/>
    <property type="molecule type" value="Genomic_DNA"/>
</dbReference>
<dbReference type="SUPFAM" id="SSF103473">
    <property type="entry name" value="MFS general substrate transporter"/>
    <property type="match status" value="1"/>
</dbReference>
<dbReference type="PANTHER" id="PTHR11662">
    <property type="entry name" value="SOLUTE CARRIER FAMILY 17"/>
    <property type="match status" value="1"/>
</dbReference>
<feature type="domain" description="Major facilitator superfamily (MFS) profile" evidence="6">
    <location>
        <begin position="49"/>
        <end position="450"/>
    </location>
</feature>
<name>A0A024H1V7_9MICC</name>
<keyword evidence="2 5" id="KW-0812">Transmembrane</keyword>
<dbReference type="STRING" id="861266.ARTSIC4J27_2135"/>
<organism evidence="7 8">
    <name type="scientific">Pseudarthrobacter siccitolerans</name>
    <dbReference type="NCBI Taxonomy" id="861266"/>
    <lineage>
        <taxon>Bacteria</taxon>
        <taxon>Bacillati</taxon>
        <taxon>Actinomycetota</taxon>
        <taxon>Actinomycetes</taxon>
        <taxon>Micrococcales</taxon>
        <taxon>Micrococcaceae</taxon>
        <taxon>Pseudarthrobacter</taxon>
    </lineage>
</organism>
<gene>
    <name evidence="7" type="ORF">ARTSIC4J27_2135</name>
</gene>
<dbReference type="AlphaFoldDB" id="A0A024H1V7"/>
<proteinExistence type="predicted"/>
<dbReference type="InterPro" id="IPR011701">
    <property type="entry name" value="MFS"/>
</dbReference>
<keyword evidence="4 5" id="KW-0472">Membrane</keyword>
<dbReference type="GO" id="GO:0022857">
    <property type="term" value="F:transmembrane transporter activity"/>
    <property type="evidence" value="ECO:0007669"/>
    <property type="project" value="InterPro"/>
</dbReference>
<protein>
    <submittedName>
        <fullName evidence="7">Major Facilitator Superfamily protein</fullName>
    </submittedName>
</protein>
<feature type="transmembrane region" description="Helical" evidence="5">
    <location>
        <begin position="258"/>
        <end position="280"/>
    </location>
</feature>
<comment type="subcellular location">
    <subcellularLocation>
        <location evidence="1">Cell membrane</location>
        <topology evidence="1">Multi-pass membrane protein</topology>
    </subcellularLocation>
</comment>
<reference evidence="8" key="1">
    <citation type="journal article" date="2014" name="Genome Announc.">
        <title>Genome Sequence of Arthrobacter siccitolerans 4J27, a Xeroprotectant-Producing Desiccation-Tolerant Microorganism.</title>
        <authorList>
            <person name="Manzanera M."/>
            <person name="Santa-Cruz-Calvo L."/>
            <person name="Vilchez J.I."/>
            <person name="Garcia-Fontana C."/>
            <person name="Silva-Castro G.A."/>
            <person name="Calvo C."/>
            <person name="Gonzalez-Lopez J."/>
        </authorList>
    </citation>
    <scope>NUCLEOTIDE SEQUENCE [LARGE SCALE GENOMIC DNA]</scope>
    <source>
        <strain evidence="8">4J27</strain>
    </source>
</reference>
<feature type="transmembrane region" description="Helical" evidence="5">
    <location>
        <begin position="331"/>
        <end position="351"/>
    </location>
</feature>
<dbReference type="Gene3D" id="1.20.1250.20">
    <property type="entry name" value="MFS general substrate transporter like domains"/>
    <property type="match status" value="2"/>
</dbReference>
<feature type="transmembrane region" description="Helical" evidence="5">
    <location>
        <begin position="292"/>
        <end position="310"/>
    </location>
</feature>
<dbReference type="Pfam" id="PF07690">
    <property type="entry name" value="MFS_1"/>
    <property type="match status" value="1"/>
</dbReference>
<feature type="transmembrane region" description="Helical" evidence="5">
    <location>
        <begin position="357"/>
        <end position="379"/>
    </location>
</feature>
<comment type="caution">
    <text evidence="7">The sequence shown here is derived from an EMBL/GenBank/DDBJ whole genome shotgun (WGS) entry which is preliminary data.</text>
</comment>
<sequence>MKKHQITTLLCDDAQHLKGNDMSKVTTRHLMPGKMTTPGQESRAKAWGLTSVLVFLYMINYSDKILLGLVAQPLKEEFGLTSAQIGLTASVFFFAFTAGGFFAGLINKWATLKWSLMALAVIWAVCMVPMIVAGSFVVLLVSRFLLGLTEGPSGALIHTAVYSWHPMEKRSLPGAFIASSSSLAKIAAAPALAFLIVQFGWHSAFVAMVVVGLAWCVLWYFTWRPGPYGEVRIPGVKGSAATPPPAVPWMSIFRTGTFVGALAAVIPMYALLTVVLTWLPSYFEVGLGFTRLQAGAMFGFPSIAAMLAMFTSTYFSDKFMSRGVSARIMRGIVPAAGLLICGIFMAVLPYIDTPMVVVAVVSIGYGIGCILAPIMNAAISQICPNNQVAGSLGMFLALMALGGIVAPPLTGMIVDQAVSPAVGYAQSFQIFGIVAIVGAVLAMILVNPDRDAARVMAQLKP</sequence>
<evidence type="ECO:0000313" key="7">
    <source>
        <dbReference type="EMBL" id="CCQ46175.1"/>
    </source>
</evidence>
<accession>A0A024H1V7</accession>
<keyword evidence="8" id="KW-1185">Reference proteome</keyword>
<evidence type="ECO:0000256" key="1">
    <source>
        <dbReference type="ARBA" id="ARBA00004651"/>
    </source>
</evidence>
<dbReference type="PANTHER" id="PTHR11662:SF450">
    <property type="entry name" value="BLR1003 PROTEIN"/>
    <property type="match status" value="1"/>
</dbReference>